<sequence>MEMVQKFETYCNDNNNFFHNFAFLFSLFLLTNMFVSSDARPLIRVVVSNQIPGENVTAHCYSSDDDLGTHTLLTPRRSAGVFARTFLAQQNFTAILRRRMVLGTMVFLRVMWS</sequence>
<accession>A0ABR0WDU4</accession>
<dbReference type="Proteomes" id="UP001318860">
    <property type="component" value="Unassembled WGS sequence"/>
</dbReference>
<gene>
    <name evidence="2" type="ORF">DH2020_022432</name>
</gene>
<proteinExistence type="predicted"/>
<name>A0ABR0WDU4_REHGL</name>
<evidence type="ECO:0008006" key="4">
    <source>
        <dbReference type="Google" id="ProtNLM"/>
    </source>
</evidence>
<organism evidence="2 3">
    <name type="scientific">Rehmannia glutinosa</name>
    <name type="common">Chinese foxglove</name>
    <dbReference type="NCBI Taxonomy" id="99300"/>
    <lineage>
        <taxon>Eukaryota</taxon>
        <taxon>Viridiplantae</taxon>
        <taxon>Streptophyta</taxon>
        <taxon>Embryophyta</taxon>
        <taxon>Tracheophyta</taxon>
        <taxon>Spermatophyta</taxon>
        <taxon>Magnoliopsida</taxon>
        <taxon>eudicotyledons</taxon>
        <taxon>Gunneridae</taxon>
        <taxon>Pentapetalae</taxon>
        <taxon>asterids</taxon>
        <taxon>lamiids</taxon>
        <taxon>Lamiales</taxon>
        <taxon>Orobanchaceae</taxon>
        <taxon>Rehmannieae</taxon>
        <taxon>Rehmannia</taxon>
    </lineage>
</organism>
<feature type="transmembrane region" description="Helical" evidence="1">
    <location>
        <begin position="17"/>
        <end position="35"/>
    </location>
</feature>
<protein>
    <recommendedName>
        <fullName evidence="4">S-protein homolog</fullName>
    </recommendedName>
</protein>
<evidence type="ECO:0000313" key="2">
    <source>
        <dbReference type="EMBL" id="KAK6145612.1"/>
    </source>
</evidence>
<evidence type="ECO:0000313" key="3">
    <source>
        <dbReference type="Proteomes" id="UP001318860"/>
    </source>
</evidence>
<keyword evidence="3" id="KW-1185">Reference proteome</keyword>
<dbReference type="EMBL" id="JABTTQ020000012">
    <property type="protein sequence ID" value="KAK6145612.1"/>
    <property type="molecule type" value="Genomic_DNA"/>
</dbReference>
<reference evidence="2 3" key="1">
    <citation type="journal article" date="2021" name="Comput. Struct. Biotechnol. J.">
        <title>De novo genome assembly of the potent medicinal plant Rehmannia glutinosa using nanopore technology.</title>
        <authorList>
            <person name="Ma L."/>
            <person name="Dong C."/>
            <person name="Song C."/>
            <person name="Wang X."/>
            <person name="Zheng X."/>
            <person name="Niu Y."/>
            <person name="Chen S."/>
            <person name="Feng W."/>
        </authorList>
    </citation>
    <scope>NUCLEOTIDE SEQUENCE [LARGE SCALE GENOMIC DNA]</scope>
    <source>
        <strain evidence="2">DH-2019</strain>
    </source>
</reference>
<keyword evidence="1" id="KW-0472">Membrane</keyword>
<keyword evidence="1" id="KW-0812">Transmembrane</keyword>
<keyword evidence="1" id="KW-1133">Transmembrane helix</keyword>
<evidence type="ECO:0000256" key="1">
    <source>
        <dbReference type="SAM" id="Phobius"/>
    </source>
</evidence>
<comment type="caution">
    <text evidence="2">The sequence shown here is derived from an EMBL/GenBank/DDBJ whole genome shotgun (WGS) entry which is preliminary data.</text>
</comment>